<dbReference type="Proteomes" id="UP000050497">
    <property type="component" value="Unassembled WGS sequence"/>
</dbReference>
<accession>A0A0N8KEL0</accession>
<keyword evidence="7" id="KW-1185">Reference proteome</keyword>
<name>A0A0N8KEL0_9HYPH</name>
<dbReference type="Pfam" id="PF01041">
    <property type="entry name" value="DegT_DnrJ_EryC1"/>
    <property type="match status" value="1"/>
</dbReference>
<dbReference type="SUPFAM" id="SSF53383">
    <property type="entry name" value="PLP-dependent transferases"/>
    <property type="match status" value="1"/>
</dbReference>
<sequence>MLPFIDLAAQRAALGPRMEEAILAVVRHGAYVMGPEVGQLEEELAAFCGAKHVVSCGSGTDALALILMAKGVKPGDAVLCPSFTFAATAEVICWLGAAPVFVDVREDTFNLDIDSIEAGLVTAREQGLRPVGVIPVDLFGQPADYAPIEAVCAREGLWLLADAAQSFGAHYQGRKVGTIGDATATSFFPAKPLGCYGDGGAIFTDDSELDAVLRSLRNHGQGADKYEYARIGMNGRLDTIQAAVLIEKLRVFADEIAARDRIAARYAAGLSDCAVVPQVMADARSVWAQYTLRLPGFDRSAFQASLRDAGVPTAIYYPRPLHRQDAYARYPSAGNGLPVTDRLAQEVVSLPMHPYLDEADQDHVIATARAALGA</sequence>
<dbReference type="InterPro" id="IPR015424">
    <property type="entry name" value="PyrdxlP-dep_Trfase"/>
</dbReference>
<dbReference type="PATRIC" id="fig|1653334.4.peg.2159"/>
<dbReference type="RefSeq" id="WP_074444387.1">
    <property type="nucleotide sequence ID" value="NZ_FMBM01000002.1"/>
</dbReference>
<dbReference type="Gene3D" id="3.40.640.10">
    <property type="entry name" value="Type I PLP-dependent aspartate aminotransferase-like (Major domain)"/>
    <property type="match status" value="1"/>
</dbReference>
<dbReference type="PANTHER" id="PTHR30244">
    <property type="entry name" value="TRANSAMINASE"/>
    <property type="match status" value="1"/>
</dbReference>
<dbReference type="PANTHER" id="PTHR30244:SF42">
    <property type="entry name" value="UDP-2-ACETAMIDO-2-DEOXY-3-OXO-D-GLUCURONATE AMINOTRANSFERASE"/>
    <property type="match status" value="1"/>
</dbReference>
<gene>
    <name evidence="5" type="ORF">GA0071312_1428</name>
    <name evidence="4" type="ORF">HLUCCO17_05465</name>
</gene>
<keyword evidence="2 3" id="KW-0663">Pyridoxal phosphate</keyword>
<dbReference type="GO" id="GO:0000271">
    <property type="term" value="P:polysaccharide biosynthetic process"/>
    <property type="evidence" value="ECO:0007669"/>
    <property type="project" value="TreeGrafter"/>
</dbReference>
<dbReference type="GO" id="GO:0030170">
    <property type="term" value="F:pyridoxal phosphate binding"/>
    <property type="evidence" value="ECO:0007669"/>
    <property type="project" value="TreeGrafter"/>
</dbReference>
<dbReference type="PIRSF" id="PIRSF000390">
    <property type="entry name" value="PLP_StrS"/>
    <property type="match status" value="1"/>
</dbReference>
<evidence type="ECO:0000256" key="3">
    <source>
        <dbReference type="RuleBase" id="RU004508"/>
    </source>
</evidence>
<dbReference type="InterPro" id="IPR015421">
    <property type="entry name" value="PyrdxlP-dep_Trfase_major"/>
</dbReference>
<dbReference type="OrthoDB" id="9768668at2"/>
<evidence type="ECO:0000256" key="2">
    <source>
        <dbReference type="PIRSR" id="PIRSR000390-2"/>
    </source>
</evidence>
<evidence type="ECO:0000313" key="7">
    <source>
        <dbReference type="Proteomes" id="UP000182800"/>
    </source>
</evidence>
<dbReference type="Proteomes" id="UP000182800">
    <property type="component" value="Unassembled WGS sequence"/>
</dbReference>
<dbReference type="GO" id="GO:0008483">
    <property type="term" value="F:transaminase activity"/>
    <property type="evidence" value="ECO:0007669"/>
    <property type="project" value="TreeGrafter"/>
</dbReference>
<dbReference type="EMBL" id="LJSX01000006">
    <property type="protein sequence ID" value="KPQ11634.1"/>
    <property type="molecule type" value="Genomic_DNA"/>
</dbReference>
<comment type="caution">
    <text evidence="4">The sequence shown here is derived from an EMBL/GenBank/DDBJ whole genome shotgun (WGS) entry which is preliminary data.</text>
</comment>
<proteinExistence type="inferred from homology"/>
<dbReference type="EMBL" id="FMBM01000002">
    <property type="protein sequence ID" value="SCC80327.1"/>
    <property type="molecule type" value="Genomic_DNA"/>
</dbReference>
<evidence type="ECO:0000313" key="6">
    <source>
        <dbReference type="Proteomes" id="UP000050497"/>
    </source>
</evidence>
<dbReference type="STRING" id="1653334.GA0071312_1428"/>
<feature type="active site" description="Proton acceptor" evidence="1">
    <location>
        <position position="191"/>
    </location>
</feature>
<dbReference type="AlphaFoldDB" id="A0A0N8KEL0"/>
<evidence type="ECO:0000313" key="5">
    <source>
        <dbReference type="EMBL" id="SCC80327.1"/>
    </source>
</evidence>
<feature type="modified residue" description="N6-(pyridoxal phosphate)lysine" evidence="2">
    <location>
        <position position="191"/>
    </location>
</feature>
<evidence type="ECO:0000313" key="4">
    <source>
        <dbReference type="EMBL" id="KPQ11634.1"/>
    </source>
</evidence>
<dbReference type="InterPro" id="IPR015422">
    <property type="entry name" value="PyrdxlP-dep_Trfase_small"/>
</dbReference>
<dbReference type="CDD" id="cd00616">
    <property type="entry name" value="AHBA_syn"/>
    <property type="match status" value="1"/>
</dbReference>
<protein>
    <submittedName>
        <fullName evidence="4">Putative pyridoxal phosphate-dependent enzyme apparently involved in regulation of cell wall biogen</fullName>
    </submittedName>
    <submittedName>
        <fullName evidence="5">dTDP-4-amino-4,6-dideoxygalactose transaminase</fullName>
    </submittedName>
</protein>
<dbReference type="InterPro" id="IPR000653">
    <property type="entry name" value="DegT/StrS_aminotransferase"/>
</dbReference>
<reference evidence="4 6" key="1">
    <citation type="submission" date="2015-09" db="EMBL/GenBank/DDBJ databases">
        <title>Identification and resolution of microdiversity through metagenomic sequencing of parallel consortia.</title>
        <authorList>
            <person name="Nelson W.C."/>
            <person name="Romine M.F."/>
            <person name="Lindemann S.R."/>
        </authorList>
    </citation>
    <scope>NUCLEOTIDE SEQUENCE [LARGE SCALE GENOMIC DNA]</scope>
    <source>
        <strain evidence="4">HL-109</strain>
    </source>
</reference>
<evidence type="ECO:0000256" key="1">
    <source>
        <dbReference type="PIRSR" id="PIRSR000390-1"/>
    </source>
</evidence>
<dbReference type="Gene3D" id="3.90.1150.10">
    <property type="entry name" value="Aspartate Aminotransferase, domain 1"/>
    <property type="match status" value="1"/>
</dbReference>
<comment type="similarity">
    <text evidence="3">Belongs to the DegT/DnrJ/EryC1 family.</text>
</comment>
<reference evidence="5 7" key="2">
    <citation type="submission" date="2016-08" db="EMBL/GenBank/DDBJ databases">
        <authorList>
            <person name="Varghese N."/>
            <person name="Submissions Spin"/>
        </authorList>
    </citation>
    <scope>NUCLEOTIDE SEQUENCE [LARGE SCALE GENOMIC DNA]</scope>
    <source>
        <strain evidence="5 7">HL-109</strain>
    </source>
</reference>
<organism evidence="4 6">
    <name type="scientific">Saliniramus fredricksonii</name>
    <dbReference type="NCBI Taxonomy" id="1653334"/>
    <lineage>
        <taxon>Bacteria</taxon>
        <taxon>Pseudomonadati</taxon>
        <taxon>Pseudomonadota</taxon>
        <taxon>Alphaproteobacteria</taxon>
        <taxon>Hyphomicrobiales</taxon>
        <taxon>Salinarimonadaceae</taxon>
        <taxon>Saliniramus</taxon>
    </lineage>
</organism>